<evidence type="ECO:0000313" key="1">
    <source>
        <dbReference type="EMBL" id="TBU52842.1"/>
    </source>
</evidence>
<dbReference type="Proteomes" id="UP000292082">
    <property type="component" value="Unassembled WGS sequence"/>
</dbReference>
<evidence type="ECO:0000313" key="2">
    <source>
        <dbReference type="Proteomes" id="UP000292082"/>
    </source>
</evidence>
<sequence length="75" mass="8515">MGSRSWIAYALVCVPTCLETSSRIPRCDSLRMTRRTPWNKRAALSYLHGSSPYLQSDASYAATSDFDLLWAERLL</sequence>
<organism evidence="1 2">
    <name type="scientific">Dichomitus squalens</name>
    <dbReference type="NCBI Taxonomy" id="114155"/>
    <lineage>
        <taxon>Eukaryota</taxon>
        <taxon>Fungi</taxon>
        <taxon>Dikarya</taxon>
        <taxon>Basidiomycota</taxon>
        <taxon>Agaricomycotina</taxon>
        <taxon>Agaricomycetes</taxon>
        <taxon>Polyporales</taxon>
        <taxon>Polyporaceae</taxon>
        <taxon>Dichomitus</taxon>
    </lineage>
</organism>
<accession>A0A4Q9PH62</accession>
<keyword evidence="2" id="KW-1185">Reference proteome</keyword>
<dbReference type="AlphaFoldDB" id="A0A4Q9PH62"/>
<proteinExistence type="predicted"/>
<name>A0A4Q9PH62_9APHY</name>
<protein>
    <submittedName>
        <fullName evidence="1">Uncharacterized protein</fullName>
    </submittedName>
</protein>
<reference evidence="1 2" key="1">
    <citation type="submission" date="2019-01" db="EMBL/GenBank/DDBJ databases">
        <title>Draft genome sequences of three monokaryotic isolates of the white-rot basidiomycete fungus Dichomitus squalens.</title>
        <authorList>
            <consortium name="DOE Joint Genome Institute"/>
            <person name="Lopez S.C."/>
            <person name="Andreopoulos B."/>
            <person name="Pangilinan J."/>
            <person name="Lipzen A."/>
            <person name="Riley R."/>
            <person name="Ahrendt S."/>
            <person name="Ng V."/>
            <person name="Barry K."/>
            <person name="Daum C."/>
            <person name="Grigoriev I.V."/>
            <person name="Hilden K.S."/>
            <person name="Makela M.R."/>
            <person name="de Vries R.P."/>
        </authorList>
    </citation>
    <scope>NUCLEOTIDE SEQUENCE [LARGE SCALE GENOMIC DNA]</scope>
    <source>
        <strain evidence="1 2">CBS 464.89</strain>
    </source>
</reference>
<gene>
    <name evidence="1" type="ORF">BD310DRAFT_201719</name>
</gene>
<dbReference type="EMBL" id="ML145234">
    <property type="protein sequence ID" value="TBU52842.1"/>
    <property type="molecule type" value="Genomic_DNA"/>
</dbReference>